<dbReference type="EMBL" id="CAEZVM010000030">
    <property type="protein sequence ID" value="CAB4633964.1"/>
    <property type="molecule type" value="Genomic_DNA"/>
</dbReference>
<dbReference type="PANTHER" id="PTHR43022:SF1">
    <property type="entry name" value="PROTEIN SMF"/>
    <property type="match status" value="1"/>
</dbReference>
<evidence type="ECO:0000313" key="3">
    <source>
        <dbReference type="EMBL" id="CAB4633964.1"/>
    </source>
</evidence>
<name>A0A6J6JBK6_9ZZZZ</name>
<evidence type="ECO:0000256" key="1">
    <source>
        <dbReference type="ARBA" id="ARBA00006525"/>
    </source>
</evidence>
<dbReference type="Gene3D" id="3.40.50.450">
    <property type="match status" value="1"/>
</dbReference>
<proteinExistence type="inferred from homology"/>
<evidence type="ECO:0000259" key="2">
    <source>
        <dbReference type="Pfam" id="PF02481"/>
    </source>
</evidence>
<dbReference type="AlphaFoldDB" id="A0A6J6JBK6"/>
<dbReference type="GO" id="GO:0009294">
    <property type="term" value="P:DNA-mediated transformation"/>
    <property type="evidence" value="ECO:0007669"/>
    <property type="project" value="InterPro"/>
</dbReference>
<dbReference type="SUPFAM" id="SSF102405">
    <property type="entry name" value="MCP/YpsA-like"/>
    <property type="match status" value="1"/>
</dbReference>
<protein>
    <submittedName>
        <fullName evidence="3">Unannotated protein</fullName>
    </submittedName>
</protein>
<accession>A0A6J6JBK6</accession>
<comment type="similarity">
    <text evidence="1">Belongs to the DprA/Smf family.</text>
</comment>
<feature type="domain" description="Smf/DprA SLOG" evidence="2">
    <location>
        <begin position="128"/>
        <end position="331"/>
    </location>
</feature>
<dbReference type="InterPro" id="IPR003488">
    <property type="entry name" value="DprA"/>
</dbReference>
<dbReference type="Pfam" id="PF02481">
    <property type="entry name" value="DNA_processg_A"/>
    <property type="match status" value="1"/>
</dbReference>
<dbReference type="NCBIfam" id="TIGR00732">
    <property type="entry name" value="dprA"/>
    <property type="match status" value="1"/>
</dbReference>
<organism evidence="3">
    <name type="scientific">freshwater metagenome</name>
    <dbReference type="NCBI Taxonomy" id="449393"/>
    <lineage>
        <taxon>unclassified sequences</taxon>
        <taxon>metagenomes</taxon>
        <taxon>ecological metagenomes</taxon>
    </lineage>
</organism>
<reference evidence="3" key="1">
    <citation type="submission" date="2020-05" db="EMBL/GenBank/DDBJ databases">
        <authorList>
            <person name="Chiriac C."/>
            <person name="Salcher M."/>
            <person name="Ghai R."/>
            <person name="Kavagutti S V."/>
        </authorList>
    </citation>
    <scope>NUCLEOTIDE SEQUENCE</scope>
</reference>
<dbReference type="PANTHER" id="PTHR43022">
    <property type="entry name" value="PROTEIN SMF"/>
    <property type="match status" value="1"/>
</dbReference>
<gene>
    <name evidence="3" type="ORF">UFOPK2032_00814</name>
</gene>
<dbReference type="InterPro" id="IPR057666">
    <property type="entry name" value="DrpA_SLOG"/>
</dbReference>
<sequence length="413" mass="44297">MPKSQILSDRELFQLTGPFQLDGYSKDRALELVGAACLSMLVEPGDRMAGALSKNLGNTIFLNLLIDGLQTSQVLAELNNSESLTTVREEFGDLESTISDSRQRWLPRLSKSRLVHLFSQSAALGLGLVTPSDSNWPRGLDDLQHSAPAMLFVEGSPLVLANLQQAVSIVGSRASTEYGKQVTHHLVRHLAEGKRSTVSGGAVGIDAHAHQSSIDNDIPTIAVMAGGLDRKYPKSNSAMFRNIELHGAVISELPPGVAPTRWRFLQRNRLIAAFTPTTVVIEAGVRSGSIRTANNALELDRELYAVPGSVLSSTSAGTNSLIADGKALALHDLSVFASAHVLVPPKIIETALAKRAHDAIRELGYPTRTEVARGAGLTDAELSIALLELSKANQLIDGRSSDGQVHYALRYGH</sequence>